<evidence type="ECO:0000313" key="3">
    <source>
        <dbReference type="Proteomes" id="UP000695022"/>
    </source>
</evidence>
<evidence type="ECO:0000256" key="1">
    <source>
        <dbReference type="ARBA" id="ARBA00007989"/>
    </source>
</evidence>
<feature type="domain" description="Anti-proliferative protein" evidence="2">
    <location>
        <begin position="94"/>
        <end position="113"/>
    </location>
</feature>
<dbReference type="InterPro" id="IPR036054">
    <property type="entry name" value="BTG-like_sf"/>
</dbReference>
<reference evidence="4" key="1">
    <citation type="submission" date="2025-08" db="UniProtKB">
        <authorList>
            <consortium name="RefSeq"/>
        </authorList>
    </citation>
    <scope>IDENTIFICATION</scope>
</reference>
<dbReference type="Proteomes" id="UP000695022">
    <property type="component" value="Unplaced"/>
</dbReference>
<sequence length="159" mass="18329">MFQPKMRLELKCVVGFIVNLLKRHDPCLDDVTLDVFGATLRDLLNQHYKHHWFPDRPNRGSGYRCIRINHKLDPLIGKAGAESGLSEGYLFQSLPHELTLWVDPGEVSYRIGEDGSVCVMYEHKGHHDRFQKSCKQGYKSRERTKVDTMPMRQIAAFAS</sequence>
<dbReference type="PROSITE" id="PS01203">
    <property type="entry name" value="BTG_2"/>
    <property type="match status" value="1"/>
</dbReference>
<evidence type="ECO:0000259" key="2">
    <source>
        <dbReference type="PROSITE" id="PS01203"/>
    </source>
</evidence>
<name>A0ABM1F2A9_PRICU</name>
<evidence type="ECO:0000313" key="4">
    <source>
        <dbReference type="RefSeq" id="XP_014678580.1"/>
    </source>
</evidence>
<keyword evidence="3" id="KW-1185">Reference proteome</keyword>
<dbReference type="InterPro" id="IPR002087">
    <property type="entry name" value="Anti_prolifrtn"/>
</dbReference>
<dbReference type="InterPro" id="IPR033332">
    <property type="entry name" value="BTG"/>
</dbReference>
<comment type="similarity">
    <text evidence="1">Belongs to the BTG family.</text>
</comment>
<dbReference type="Gene3D" id="3.90.640.90">
    <property type="entry name" value="Anti-proliferative protein, N-terminal domain"/>
    <property type="match status" value="1"/>
</dbReference>
<proteinExistence type="inferred from homology"/>
<organism evidence="3 4">
    <name type="scientific">Priapulus caudatus</name>
    <name type="common">Priapulid worm</name>
    <dbReference type="NCBI Taxonomy" id="37621"/>
    <lineage>
        <taxon>Eukaryota</taxon>
        <taxon>Metazoa</taxon>
        <taxon>Ecdysozoa</taxon>
        <taxon>Scalidophora</taxon>
        <taxon>Priapulida</taxon>
        <taxon>Priapulimorpha</taxon>
        <taxon>Priapulimorphida</taxon>
        <taxon>Priapulidae</taxon>
        <taxon>Priapulus</taxon>
    </lineage>
</organism>
<gene>
    <name evidence="4" type="primary">LOC106818375</name>
</gene>
<accession>A0ABM1F2A9</accession>
<dbReference type="RefSeq" id="XP_014678580.1">
    <property type="nucleotide sequence ID" value="XM_014823094.1"/>
</dbReference>
<protein>
    <submittedName>
        <fullName evidence="4">Protein BTG2-like</fullName>
    </submittedName>
</protein>
<dbReference type="GeneID" id="106818375"/>
<dbReference type="PRINTS" id="PR00310">
    <property type="entry name" value="ANTIPRLFBTG1"/>
</dbReference>
<dbReference type="PANTHER" id="PTHR22978">
    <property type="entry name" value="B-CELL TRANSLOCATION GENE"/>
    <property type="match status" value="1"/>
</dbReference>
<dbReference type="Pfam" id="PF07742">
    <property type="entry name" value="BTG"/>
    <property type="match status" value="1"/>
</dbReference>
<dbReference type="PANTHER" id="PTHR22978:SF22">
    <property type="entry name" value="BTG FAMILY PROTEIN"/>
    <property type="match status" value="1"/>
</dbReference>
<dbReference type="SMART" id="SM00099">
    <property type="entry name" value="btg1"/>
    <property type="match status" value="1"/>
</dbReference>
<dbReference type="SUPFAM" id="SSF160696">
    <property type="entry name" value="BTG domain-like"/>
    <property type="match status" value="1"/>
</dbReference>